<dbReference type="AlphaFoldDB" id="A0A0N4Z5U5"/>
<proteinExistence type="predicted"/>
<name>A0A0N4Z5U5_PARTI</name>
<accession>A0A0N4Z5U5</accession>
<dbReference type="InterPro" id="IPR008962">
    <property type="entry name" value="PapD-like_sf"/>
</dbReference>
<evidence type="ECO:0000313" key="2">
    <source>
        <dbReference type="WBParaSite" id="PTRK_0000249000.1"/>
    </source>
</evidence>
<organism evidence="1 2">
    <name type="scientific">Parastrongyloides trichosuri</name>
    <name type="common">Possum-specific nematode worm</name>
    <dbReference type="NCBI Taxonomy" id="131310"/>
    <lineage>
        <taxon>Eukaryota</taxon>
        <taxon>Metazoa</taxon>
        <taxon>Ecdysozoa</taxon>
        <taxon>Nematoda</taxon>
        <taxon>Chromadorea</taxon>
        <taxon>Rhabditida</taxon>
        <taxon>Tylenchina</taxon>
        <taxon>Panagrolaimomorpha</taxon>
        <taxon>Strongyloidoidea</taxon>
        <taxon>Strongyloididae</taxon>
        <taxon>Parastrongyloides</taxon>
    </lineage>
</organism>
<evidence type="ECO:0000313" key="1">
    <source>
        <dbReference type="Proteomes" id="UP000038045"/>
    </source>
</evidence>
<protein>
    <submittedName>
        <fullName evidence="2">Major sperm protein</fullName>
    </submittedName>
</protein>
<dbReference type="Proteomes" id="UP000038045">
    <property type="component" value="Unplaced"/>
</dbReference>
<reference evidence="2" key="1">
    <citation type="submission" date="2017-02" db="UniProtKB">
        <authorList>
            <consortium name="WormBaseParasite"/>
        </authorList>
    </citation>
    <scope>IDENTIFICATION</scope>
</reference>
<sequence>MFVSNYFDIPSLDQPYQRCLLLRNTLNESVIYKIRQSCQLSLKITPTIGEIGPKSTKLITIKYLLGFKKLINNSMPKHFDIYVRVSNTKKDNKDRTLYSWLKNEIVEPNHLAHRFILTEKFGYISSIFVFDIPCKAAIIEPILFPVDFIDEPNCRTAIQIDKDTIEGRRIISYPKELAYMNYNNDINENNNYYEQNKRGSKTNVNDLPNRNDSQYSYQTTQMKNEYNGILTTAINYLFGYRNDNEDSIYMNNISNKRQGFIC</sequence>
<dbReference type="SUPFAM" id="SSF49354">
    <property type="entry name" value="PapD-like"/>
    <property type="match status" value="1"/>
</dbReference>
<keyword evidence="1" id="KW-1185">Reference proteome</keyword>
<dbReference type="WBParaSite" id="PTRK_0000249000.1">
    <property type="protein sequence ID" value="PTRK_0000249000.1"/>
    <property type="gene ID" value="PTRK_0000249000"/>
</dbReference>